<dbReference type="InterPro" id="IPR019080">
    <property type="entry name" value="YqaJ_viral_recombinase"/>
</dbReference>
<comment type="caution">
    <text evidence="3">The sequence shown here is derived from an EMBL/GenBank/DDBJ whole genome shotgun (WGS) entry which is preliminary data.</text>
</comment>
<feature type="domain" description="YqaJ viral recombinase" evidence="2">
    <location>
        <begin position="18"/>
        <end position="136"/>
    </location>
</feature>
<organism evidence="3 4">
    <name type="scientific">Fusobacterium animalis 11_3_2</name>
    <dbReference type="NCBI Taxonomy" id="457403"/>
    <lineage>
        <taxon>Bacteria</taxon>
        <taxon>Fusobacteriati</taxon>
        <taxon>Fusobacteriota</taxon>
        <taxon>Fusobacteriia</taxon>
        <taxon>Fusobacteriales</taxon>
        <taxon>Fusobacteriaceae</taxon>
        <taxon>Fusobacterium</taxon>
    </lineage>
</organism>
<reference evidence="3" key="1">
    <citation type="submission" date="2011-05" db="EMBL/GenBank/DDBJ databases">
        <title>The Genome Sequence of Fusobacterium sp. 11_3_2.</title>
        <authorList>
            <consortium name="The Broad Institute Genome Sequencing Platform"/>
            <person name="Earl A."/>
            <person name="Ward D."/>
            <person name="Feldgarden M."/>
            <person name="Gevers D."/>
            <person name="Sibley C.D."/>
            <person name="White A.P."/>
            <person name="Crowley S."/>
            <person name="Surette M."/>
            <person name="Strauss J.C."/>
            <person name="Ambrose C.E."/>
            <person name="Allen-Vercoe E."/>
            <person name="Young S.K."/>
            <person name="Zeng Q."/>
            <person name="Gargeya S."/>
            <person name="Fitzgerald M."/>
            <person name="Haas B."/>
            <person name="Abouelleil A."/>
            <person name="Alvarado L."/>
            <person name="Arachchi H.M."/>
            <person name="Berlin A."/>
            <person name="Brown A."/>
            <person name="Chapman S.B."/>
            <person name="Chen Z."/>
            <person name="Dunbar C."/>
            <person name="Freedman E."/>
            <person name="Gearin G."/>
            <person name="Gellesch M."/>
            <person name="Goldberg J."/>
            <person name="Griggs A."/>
            <person name="Gujja S."/>
            <person name="Heiman D."/>
            <person name="Howarth C."/>
            <person name="Larson L."/>
            <person name="Lui A."/>
            <person name="MacDonald P.J.P."/>
            <person name="Mehta T."/>
            <person name="Montmayeur A."/>
            <person name="Murphy C."/>
            <person name="Neiman D."/>
            <person name="Pearson M."/>
            <person name="Priest M."/>
            <person name="Roberts A."/>
            <person name="Saif S."/>
            <person name="Shea T."/>
            <person name="Shenoy N."/>
            <person name="Sisk P."/>
            <person name="Stolte C."/>
            <person name="Sykes S."/>
            <person name="Wortman J."/>
            <person name="Nusbaum C."/>
            <person name="Birren B."/>
        </authorList>
    </citation>
    <scope>NUCLEOTIDE SEQUENCE [LARGE SCALE GENOMIC DNA]</scope>
    <source>
        <strain evidence="3">11_3_2</strain>
    </source>
</reference>
<keyword evidence="4" id="KW-1185">Reference proteome</keyword>
<dbReference type="RefSeq" id="WP_008693613.1">
    <property type="nucleotide sequence ID" value="NZ_GL945393.1"/>
</dbReference>
<evidence type="ECO:0000256" key="1">
    <source>
        <dbReference type="SAM" id="Coils"/>
    </source>
</evidence>
<gene>
    <name evidence="3" type="ORF">HMPREF0401_01614</name>
</gene>
<evidence type="ECO:0000313" key="3">
    <source>
        <dbReference type="EMBL" id="EGN66645.1"/>
    </source>
</evidence>
<dbReference type="InterPro" id="IPR011604">
    <property type="entry name" value="PDDEXK-like_dom_sf"/>
</dbReference>
<dbReference type="HOGENOM" id="CLU_923597_0_0_0"/>
<keyword evidence="1" id="KW-0175">Coiled coil</keyword>
<evidence type="ECO:0000259" key="2">
    <source>
        <dbReference type="Pfam" id="PF09588"/>
    </source>
</evidence>
<accession>F7L193</accession>
<protein>
    <submittedName>
        <fullName evidence="3">YqaJ viral recombinase family protein</fullName>
    </submittedName>
</protein>
<dbReference type="Pfam" id="PF09588">
    <property type="entry name" value="YqaJ"/>
    <property type="match status" value="1"/>
</dbReference>
<dbReference type="AlphaFoldDB" id="F7L193"/>
<dbReference type="Gene3D" id="3.90.320.10">
    <property type="match status" value="1"/>
</dbReference>
<feature type="coiled-coil region" evidence="1">
    <location>
        <begin position="228"/>
        <end position="255"/>
    </location>
</feature>
<sequence>MEQEKLISHTPGENVTENRNKYLGGSDLPALFNVSPFKDCFTLAREKAGVIPAAFKGNEYTRYGQLLEPQIRDYINSIYELKFKENTNINEELGLRSNCDGLDKEAGLLLEIKTNAGDKTTYEDVYDYILQMQMYMFQFNVEKGYLVQYKRPENFWSGLNYETQHTDDYFNQEFDPERISVMEIKRDDKLIQQILSKAEKFWNDIERLKENPDMTEEEFYFNDKLVEYNNTINKLSVLEKELARLKDIEKETKTQREILYELMHNVGVKTIVTNNLMITKINPTTSEKIDSKKLKEELPEIAKKYNKITNVKGYVKITVRADKNVVEEIKKEIISNTNIDNSKKSALAALGL</sequence>
<dbReference type="Proteomes" id="UP000004160">
    <property type="component" value="Unassembled WGS sequence"/>
</dbReference>
<proteinExistence type="predicted"/>
<name>F7L193_9FUSO</name>
<dbReference type="PATRIC" id="fig|457403.8.peg.1628"/>
<evidence type="ECO:0000313" key="4">
    <source>
        <dbReference type="Proteomes" id="UP000004160"/>
    </source>
</evidence>
<dbReference type="EMBL" id="ACUO01000022">
    <property type="protein sequence ID" value="EGN66645.1"/>
    <property type="molecule type" value="Genomic_DNA"/>
</dbReference>
<dbReference type="SUPFAM" id="SSF52980">
    <property type="entry name" value="Restriction endonuclease-like"/>
    <property type="match status" value="1"/>
</dbReference>
<dbReference type="InterPro" id="IPR011335">
    <property type="entry name" value="Restrct_endonuc-II-like"/>
</dbReference>